<gene>
    <name evidence="2" type="ORF">PFRI_32040</name>
</gene>
<protein>
    <submittedName>
        <fullName evidence="2">Anti-sigma-K factor rskA</fullName>
    </submittedName>
</protein>
<dbReference type="Proteomes" id="UP000184514">
    <property type="component" value="Unassembled WGS sequence"/>
</dbReference>
<feature type="transmembrane region" description="Helical" evidence="1">
    <location>
        <begin position="112"/>
        <end position="133"/>
    </location>
</feature>
<proteinExistence type="predicted"/>
<dbReference type="STRING" id="696762.PFRI_32040"/>
<keyword evidence="1" id="KW-0812">Transmembrane</keyword>
<evidence type="ECO:0000313" key="2">
    <source>
        <dbReference type="EMBL" id="OJI92569.1"/>
    </source>
</evidence>
<comment type="caution">
    <text evidence="2">The sequence shown here is derived from an EMBL/GenBank/DDBJ whole genome shotgun (WGS) entry which is preliminary data.</text>
</comment>
<dbReference type="EMBL" id="MLCB01000175">
    <property type="protein sequence ID" value="OJI92569.1"/>
    <property type="molecule type" value="Genomic_DNA"/>
</dbReference>
<accession>A0A1L9NTJ9</accession>
<name>A0A1L9NTJ9_9RHOB</name>
<keyword evidence="3" id="KW-1185">Reference proteome</keyword>
<sequence>MAFAVRKSAVSQPKRSLEVMKNSSDPRDITDTDRETAREYVLGVLDGDALRSFERKLSGNVLLQGQVAQWQEHFTSLGMNIDEISPNATVLGHLKRELWSENRLPWNRRIRIWEYALGGIAAAMIAFAVFRFGDAQVPVAPVMRAEIVIAEQGLTFQMGLRTDTGLLQIERLGGVPDAENAYVLWGFDDADTPFGTGRLAQQPVSVLRVQDRVVGALIDGKNVFISKDLRAVERYEKPSEPILGTAQFSGAVTQ</sequence>
<evidence type="ECO:0000256" key="1">
    <source>
        <dbReference type="SAM" id="Phobius"/>
    </source>
</evidence>
<evidence type="ECO:0000313" key="3">
    <source>
        <dbReference type="Proteomes" id="UP000184514"/>
    </source>
</evidence>
<reference evidence="2 3" key="1">
    <citation type="submission" date="2016-10" db="EMBL/GenBank/DDBJ databases">
        <title>Genome sequence of Planktotalea frisia SH6-1.</title>
        <authorList>
            <person name="Poehlein A."/>
            <person name="Bakenhus I."/>
            <person name="Voget S."/>
            <person name="Brinkhoff T."/>
            <person name="Simon M."/>
        </authorList>
    </citation>
    <scope>NUCLEOTIDE SEQUENCE [LARGE SCALE GENOMIC DNA]</scope>
    <source>
        <strain evidence="2 3">SH6-1</strain>
    </source>
</reference>
<dbReference type="AlphaFoldDB" id="A0A1L9NTJ9"/>
<organism evidence="2 3">
    <name type="scientific">Planktotalea frisia</name>
    <dbReference type="NCBI Taxonomy" id="696762"/>
    <lineage>
        <taxon>Bacteria</taxon>
        <taxon>Pseudomonadati</taxon>
        <taxon>Pseudomonadota</taxon>
        <taxon>Alphaproteobacteria</taxon>
        <taxon>Rhodobacterales</taxon>
        <taxon>Paracoccaceae</taxon>
        <taxon>Planktotalea</taxon>
    </lineage>
</organism>
<keyword evidence="1" id="KW-0472">Membrane</keyword>
<keyword evidence="1" id="KW-1133">Transmembrane helix</keyword>